<dbReference type="CDD" id="cd00338">
    <property type="entry name" value="Ser_Recombinase"/>
    <property type="match status" value="1"/>
</dbReference>
<evidence type="ECO:0000259" key="3">
    <source>
        <dbReference type="PROSITE" id="PS51737"/>
    </source>
</evidence>
<gene>
    <name evidence="4" type="ORF">EQZ20_09740</name>
</gene>
<dbReference type="InterPro" id="IPR050639">
    <property type="entry name" value="SSR_resolvase"/>
</dbReference>
<dbReference type="PANTHER" id="PTHR30461:SF23">
    <property type="entry name" value="DNA RECOMBINASE-RELATED"/>
    <property type="match status" value="1"/>
</dbReference>
<evidence type="ECO:0000313" key="5">
    <source>
        <dbReference type="Proteomes" id="UP000288675"/>
    </source>
</evidence>
<dbReference type="Gene3D" id="3.40.50.1390">
    <property type="entry name" value="Resolvase, N-terminal catalytic domain"/>
    <property type="match status" value="1"/>
</dbReference>
<dbReference type="GeneID" id="82852967"/>
<dbReference type="AlphaFoldDB" id="A0AAJ4D2R3"/>
<dbReference type="SUPFAM" id="SSF53041">
    <property type="entry name" value="Resolvase-like"/>
    <property type="match status" value="1"/>
</dbReference>
<proteinExistence type="predicted"/>
<organism evidence="4 5">
    <name type="scientific">Bacillus glycinifermentans</name>
    <dbReference type="NCBI Taxonomy" id="1664069"/>
    <lineage>
        <taxon>Bacteria</taxon>
        <taxon>Bacillati</taxon>
        <taxon>Bacillota</taxon>
        <taxon>Bacilli</taxon>
        <taxon>Bacillales</taxon>
        <taxon>Bacillaceae</taxon>
        <taxon>Bacillus</taxon>
    </lineage>
</organism>
<dbReference type="Gene3D" id="3.90.1750.20">
    <property type="entry name" value="Putative Large Serine Recombinase, Chain B, Domain 2"/>
    <property type="match status" value="1"/>
</dbReference>
<evidence type="ECO:0000259" key="2">
    <source>
        <dbReference type="PROSITE" id="PS51736"/>
    </source>
</evidence>
<dbReference type="InterPro" id="IPR006119">
    <property type="entry name" value="Resolv_N"/>
</dbReference>
<dbReference type="InterPro" id="IPR036162">
    <property type="entry name" value="Resolvase-like_N_sf"/>
</dbReference>
<dbReference type="GO" id="GO:0003677">
    <property type="term" value="F:DNA binding"/>
    <property type="evidence" value="ECO:0007669"/>
    <property type="project" value="InterPro"/>
</dbReference>
<dbReference type="EMBL" id="CP035232">
    <property type="protein sequence ID" value="QAT65172.1"/>
    <property type="molecule type" value="Genomic_DNA"/>
</dbReference>
<feature type="coiled-coil region" evidence="1">
    <location>
        <begin position="363"/>
        <end position="464"/>
    </location>
</feature>
<dbReference type="PROSITE" id="PS51737">
    <property type="entry name" value="RECOMBINASE_DNA_BIND"/>
    <property type="match status" value="1"/>
</dbReference>
<name>A0AAJ4D2R3_9BACI</name>
<sequence length="544" mass="63632">MNLKNALENHNVSNILGYIRKSRQDIEREKRTGEDTLAEQTKLMNNVLMSIELPYELKSEIGSGESIDGRPVFQECLKDLENGKYQAIAVKELARLSRGSYSDAGRIIELITEKRIPIITPYKVFDPRNVMDMKQIRFELFLAREEYELIRERLTGARYTYAAQGKWVAGKAPYGYRYNKNTRNLEINEEQAKVIIMIYDLFLYGLNGVDMSYTAIATHLTKMGIPTPRGKKAWSYFYVKRVLENDLYIGTIRFRTHERNKKGQRIPRPENEHIVVEDAHPAIIEKGKFEKVQTKIKNKPIAPHNPLDFDPCELASVCTCSVCGGKLVRNCGKHRYKKKDGSESIYIKEFLKCQKERCMSVKYRDVEEAILEVLKNIESMDEDQLKIFFEAQINEQKNADGSQTQERMLQQIEQKEKELKSRESFIFEKFEQGIYTDEIFLQRKAVIDKEREELKKAKSELEQAPVLTKNESIPTIKENMKTFREAYMEQTEKTIKNEYLRTIFDHVEIEIIEKGRGTRPSKFRIVPYFKYKALTNKNLRTLVK</sequence>
<dbReference type="KEGG" id="bgy:BGLY_1895"/>
<feature type="domain" description="Recombinase" evidence="3">
    <location>
        <begin position="173"/>
        <end position="303"/>
    </location>
</feature>
<accession>A0AAJ4D2R3</accession>
<protein>
    <submittedName>
        <fullName evidence="4">Recombinase family protein</fullName>
    </submittedName>
</protein>
<dbReference type="Proteomes" id="UP000288675">
    <property type="component" value="Chromosome"/>
</dbReference>
<dbReference type="PANTHER" id="PTHR30461">
    <property type="entry name" value="DNA-INVERTASE FROM LAMBDOID PROPHAGE"/>
    <property type="match status" value="1"/>
</dbReference>
<dbReference type="SMART" id="SM00857">
    <property type="entry name" value="Resolvase"/>
    <property type="match status" value="1"/>
</dbReference>
<dbReference type="RefSeq" id="WP_046132721.1">
    <property type="nucleotide sequence ID" value="NZ_CP035232.1"/>
</dbReference>
<dbReference type="Pfam" id="PF00239">
    <property type="entry name" value="Resolvase"/>
    <property type="match status" value="1"/>
</dbReference>
<dbReference type="GO" id="GO:0000150">
    <property type="term" value="F:DNA strand exchange activity"/>
    <property type="evidence" value="ECO:0007669"/>
    <property type="project" value="InterPro"/>
</dbReference>
<dbReference type="InterPro" id="IPR038109">
    <property type="entry name" value="DNA_bind_recomb_sf"/>
</dbReference>
<evidence type="ECO:0000313" key="4">
    <source>
        <dbReference type="EMBL" id="QAT65172.1"/>
    </source>
</evidence>
<dbReference type="Pfam" id="PF07508">
    <property type="entry name" value="Recombinase"/>
    <property type="match status" value="1"/>
</dbReference>
<reference evidence="4 5" key="1">
    <citation type="submission" date="2019-01" db="EMBL/GenBank/DDBJ databases">
        <title>Genome sequence of Bacillus glycinifermentans SRCM103574.</title>
        <authorList>
            <person name="Kong H.-J."/>
            <person name="Jeong S.-Y."/>
            <person name="Jeong D.-Y."/>
        </authorList>
    </citation>
    <scope>NUCLEOTIDE SEQUENCE [LARGE SCALE GENOMIC DNA]</scope>
    <source>
        <strain evidence="4 5">SRCM103574</strain>
    </source>
</reference>
<evidence type="ECO:0000256" key="1">
    <source>
        <dbReference type="SAM" id="Coils"/>
    </source>
</evidence>
<feature type="domain" description="Resolvase/invertase-type recombinase catalytic" evidence="2">
    <location>
        <begin position="14"/>
        <end position="165"/>
    </location>
</feature>
<dbReference type="PROSITE" id="PS51736">
    <property type="entry name" value="RECOMBINASES_3"/>
    <property type="match status" value="1"/>
</dbReference>
<keyword evidence="1" id="KW-0175">Coiled coil</keyword>
<dbReference type="InterPro" id="IPR011109">
    <property type="entry name" value="DNA_bind_recombinase_dom"/>
</dbReference>